<comment type="similarity">
    <text evidence="2">Belongs to the CRISPR system Cmr5 family.</text>
</comment>
<evidence type="ECO:0000256" key="2">
    <source>
        <dbReference type="ARBA" id="ARBA00006161"/>
    </source>
</evidence>
<evidence type="ECO:0000256" key="4">
    <source>
        <dbReference type="ARBA" id="ARBA00023118"/>
    </source>
</evidence>
<evidence type="ECO:0000256" key="5">
    <source>
        <dbReference type="ARBA" id="ARBA00030001"/>
    </source>
</evidence>
<keyword evidence="3" id="KW-0963">Cytoplasm</keyword>
<dbReference type="NCBIfam" id="TIGR01881">
    <property type="entry name" value="cas_Cmr5"/>
    <property type="match status" value="1"/>
</dbReference>
<evidence type="ECO:0000313" key="7">
    <source>
        <dbReference type="Proteomes" id="UP000553059"/>
    </source>
</evidence>
<keyword evidence="4" id="KW-0051">Antiviral defense</keyword>
<proteinExistence type="inferred from homology"/>
<dbReference type="EMBL" id="DUTF01000427">
    <property type="protein sequence ID" value="HHY29012.1"/>
    <property type="molecule type" value="Genomic_DNA"/>
</dbReference>
<evidence type="ECO:0000313" key="6">
    <source>
        <dbReference type="EMBL" id="HHY29012.1"/>
    </source>
</evidence>
<dbReference type="AlphaFoldDB" id="A0A7C7D8P0"/>
<dbReference type="GO" id="GO:0005737">
    <property type="term" value="C:cytoplasm"/>
    <property type="evidence" value="ECO:0007669"/>
    <property type="project" value="UniProtKB-SubCell"/>
</dbReference>
<gene>
    <name evidence="6" type="primary">cmr5</name>
    <name evidence="6" type="ORF">GX523_20140</name>
</gene>
<protein>
    <recommendedName>
        <fullName evidence="5">CRISPR type III-B/RAMP module-associated protein Cmr5</fullName>
    </recommendedName>
</protein>
<dbReference type="SUPFAM" id="SSF158568">
    <property type="entry name" value="AF1862-like"/>
    <property type="match status" value="1"/>
</dbReference>
<evidence type="ECO:0000256" key="3">
    <source>
        <dbReference type="ARBA" id="ARBA00022490"/>
    </source>
</evidence>
<reference evidence="6 7" key="1">
    <citation type="journal article" date="2020" name="Biotechnol. Biofuels">
        <title>New insights from the biogas microbiome by comprehensive genome-resolved metagenomics of nearly 1600 species originating from multiple anaerobic digesters.</title>
        <authorList>
            <person name="Campanaro S."/>
            <person name="Treu L."/>
            <person name="Rodriguez-R L.M."/>
            <person name="Kovalovszki A."/>
            <person name="Ziels R.M."/>
            <person name="Maus I."/>
            <person name="Zhu X."/>
            <person name="Kougias P.G."/>
            <person name="Basile A."/>
            <person name="Luo G."/>
            <person name="Schluter A."/>
            <person name="Konstantinidis K.T."/>
            <person name="Angelidaki I."/>
        </authorList>
    </citation>
    <scope>NUCLEOTIDE SEQUENCE [LARGE SCALE GENOMIC DNA]</scope>
    <source>
        <strain evidence="6">AS05jafATM_4</strain>
    </source>
</reference>
<organism evidence="6 7">
    <name type="scientific">Desulfitobacterium dehalogenans</name>
    <dbReference type="NCBI Taxonomy" id="36854"/>
    <lineage>
        <taxon>Bacteria</taxon>
        <taxon>Bacillati</taxon>
        <taxon>Bacillota</taxon>
        <taxon>Clostridia</taxon>
        <taxon>Eubacteriales</taxon>
        <taxon>Desulfitobacteriaceae</taxon>
        <taxon>Desulfitobacterium</taxon>
    </lineage>
</organism>
<dbReference type="Proteomes" id="UP000553059">
    <property type="component" value="Unassembled WGS sequence"/>
</dbReference>
<accession>A0A7C7D8P0</accession>
<name>A0A7C7D8P0_9FIRM</name>
<dbReference type="InterPro" id="IPR010160">
    <property type="entry name" value="CRISPR-assoc_prot_Cmr5"/>
</dbReference>
<dbReference type="GO" id="GO:0051607">
    <property type="term" value="P:defense response to virus"/>
    <property type="evidence" value="ECO:0007669"/>
    <property type="project" value="UniProtKB-KW"/>
</dbReference>
<comment type="caution">
    <text evidence="6">The sequence shown here is derived from an EMBL/GenBank/DDBJ whole genome shotgun (WGS) entry which is preliminary data.</text>
</comment>
<comment type="subcellular location">
    <subcellularLocation>
        <location evidence="1">Cytoplasm</location>
    </subcellularLocation>
</comment>
<dbReference type="Gene3D" id="1.10.520.30">
    <property type="entry name" value="AF1862-like domain"/>
    <property type="match status" value="1"/>
</dbReference>
<sequence>MSVKSFYLERAKYAYDEIVEFKKKHSNNQSKSQSKLKSYSKSIPSYIKMNGLLATVAFLNNKRNGNDSVDKEAYKGLYDITVKWLKQAGFLKIENNDLLDSLVKSSPSKYKNVEREVLSLFTWIRRFAEGELEGED</sequence>
<dbReference type="InterPro" id="IPR023101">
    <property type="entry name" value="AF1862-like_dom_sf"/>
</dbReference>
<evidence type="ECO:0000256" key="1">
    <source>
        <dbReference type="ARBA" id="ARBA00004496"/>
    </source>
</evidence>
<dbReference type="Pfam" id="PF09701">
    <property type="entry name" value="Cas_Cmr5"/>
    <property type="match status" value="1"/>
</dbReference>